<keyword evidence="1" id="KW-1185">Reference proteome</keyword>
<evidence type="ECO:0000313" key="1">
    <source>
        <dbReference type="Proteomes" id="UP000887565"/>
    </source>
</evidence>
<dbReference type="AlphaFoldDB" id="A0A915KDK9"/>
<accession>A0A915KDK9</accession>
<organism evidence="1 2">
    <name type="scientific">Romanomermis culicivorax</name>
    <name type="common">Nematode worm</name>
    <dbReference type="NCBI Taxonomy" id="13658"/>
    <lineage>
        <taxon>Eukaryota</taxon>
        <taxon>Metazoa</taxon>
        <taxon>Ecdysozoa</taxon>
        <taxon>Nematoda</taxon>
        <taxon>Enoplea</taxon>
        <taxon>Dorylaimia</taxon>
        <taxon>Mermithida</taxon>
        <taxon>Mermithoidea</taxon>
        <taxon>Mermithidae</taxon>
        <taxon>Romanomermis</taxon>
    </lineage>
</organism>
<protein>
    <submittedName>
        <fullName evidence="2">Uncharacterized protein</fullName>
    </submittedName>
</protein>
<evidence type="ECO:0000313" key="2">
    <source>
        <dbReference type="WBParaSite" id="nRc.2.0.1.t36797-RA"/>
    </source>
</evidence>
<dbReference type="Proteomes" id="UP000887565">
    <property type="component" value="Unplaced"/>
</dbReference>
<dbReference type="WBParaSite" id="nRc.2.0.1.t36797-RA">
    <property type="protein sequence ID" value="nRc.2.0.1.t36797-RA"/>
    <property type="gene ID" value="nRc.2.0.1.g36797"/>
</dbReference>
<sequence length="139" mass="15584">MCWGHSNRQIVAENLASYPCCDGSSWPRVVVVMAQEAVPLLSACGRKFWGHSTGGGQKWLWVAFTVDSQIDGRGGASEISRLGGHQVVDRALVLERPMPVHYMTCRNDNTACWHWISSEKLTKTEEERRLPSRLVDSNQ</sequence>
<proteinExistence type="predicted"/>
<reference evidence="2" key="1">
    <citation type="submission" date="2022-11" db="UniProtKB">
        <authorList>
            <consortium name="WormBaseParasite"/>
        </authorList>
    </citation>
    <scope>IDENTIFICATION</scope>
</reference>
<name>A0A915KDK9_ROMCU</name>